<dbReference type="RefSeq" id="WP_219065486.1">
    <property type="nucleotide sequence ID" value="NZ_CAJUXY010000001.1"/>
</dbReference>
<dbReference type="PANTHER" id="PTHR43394:SF1">
    <property type="entry name" value="ATP-BINDING CASSETTE SUB-FAMILY B MEMBER 10, MITOCHONDRIAL"/>
    <property type="match status" value="1"/>
</dbReference>
<evidence type="ECO:0000313" key="2">
    <source>
        <dbReference type="EMBL" id="UQX10226.1"/>
    </source>
</evidence>
<keyword evidence="3" id="KW-1185">Reference proteome</keyword>
<accession>A0ABY4QI48</accession>
<proteinExistence type="predicted"/>
<dbReference type="InterPro" id="IPR039421">
    <property type="entry name" value="Type_1_exporter"/>
</dbReference>
<evidence type="ECO:0000313" key="3">
    <source>
        <dbReference type="Proteomes" id="UP001056610"/>
    </source>
</evidence>
<keyword evidence="1" id="KW-0813">Transport</keyword>
<protein>
    <submittedName>
        <fullName evidence="2">Uncharacterized protein</fullName>
    </submittedName>
</protein>
<reference evidence="2" key="1">
    <citation type="submission" date="2022-05" db="EMBL/GenBank/DDBJ databases">
        <title>A methanotrophic Mycobacterium dominates a cave microbial ecosystem.</title>
        <authorList>
            <person name="Van Spanning R.J.M."/>
            <person name="Guan Q."/>
            <person name="Melkonian C."/>
            <person name="Gallant J."/>
            <person name="Polerecky L."/>
            <person name="Flot J.-F."/>
            <person name="Brandt B.W."/>
            <person name="Braster M."/>
            <person name="Iturbe Espinoza P."/>
            <person name="Aerts J."/>
            <person name="Meima-Franke M."/>
            <person name="Piersma S.R."/>
            <person name="Bunduc C."/>
            <person name="Ummels R."/>
            <person name="Pain A."/>
            <person name="Fleming E.J."/>
            <person name="van der Wel N."/>
            <person name="Gherman V.D."/>
            <person name="Sarbu S.M."/>
            <person name="Bodelier P.L.E."/>
            <person name="Bitter W."/>
        </authorList>
    </citation>
    <scope>NUCLEOTIDE SEQUENCE</scope>
    <source>
        <strain evidence="2">Sulfur Cave</strain>
    </source>
</reference>
<organism evidence="2 3">
    <name type="scientific">Candidatus Mycobacterium methanotrophicum</name>
    <dbReference type="NCBI Taxonomy" id="2943498"/>
    <lineage>
        <taxon>Bacteria</taxon>
        <taxon>Bacillati</taxon>
        <taxon>Actinomycetota</taxon>
        <taxon>Actinomycetes</taxon>
        <taxon>Mycobacteriales</taxon>
        <taxon>Mycobacteriaceae</taxon>
        <taxon>Mycobacterium</taxon>
    </lineage>
</organism>
<name>A0ABY4QI48_9MYCO</name>
<dbReference type="PANTHER" id="PTHR43394">
    <property type="entry name" value="ATP-DEPENDENT PERMEASE MDL1, MITOCHONDRIAL"/>
    <property type="match status" value="1"/>
</dbReference>
<dbReference type="EMBL" id="CP097320">
    <property type="protein sequence ID" value="UQX10226.1"/>
    <property type="molecule type" value="Genomic_DNA"/>
</dbReference>
<gene>
    <name evidence="2" type="ORF">M5I08_18925</name>
</gene>
<sequence>MSTLLAGRTVISIAHRLHSAEDADRVLVMQHGRIIEDGSHTELLGRGGLYAQLWAAWHGERQAATP</sequence>
<dbReference type="Proteomes" id="UP001056610">
    <property type="component" value="Chromosome"/>
</dbReference>
<evidence type="ECO:0000256" key="1">
    <source>
        <dbReference type="ARBA" id="ARBA00022448"/>
    </source>
</evidence>